<evidence type="ECO:0000313" key="2">
    <source>
        <dbReference type="Proteomes" id="UP000019112"/>
    </source>
</evidence>
<evidence type="ECO:0000313" key="1">
    <source>
        <dbReference type="EMBL" id="ETZ07129.1"/>
    </source>
</evidence>
<name>W6TEG4_HOLOB</name>
<accession>W6TEG4</accession>
<reference evidence="1 2" key="1">
    <citation type="journal article" date="2014" name="FEMS Microbiol. Lett.">
        <title>Draft genome sequences of three Holospora species (Holospora obtusa, Holospora undulata, and Holospora elegans), endonuclear symbiotic bacteria of the ciliate Paramecium caudatum.</title>
        <authorList>
            <person name="Dohra H."/>
            <person name="Tanaka K."/>
            <person name="Suzuki T."/>
            <person name="Fujishima M."/>
            <person name="Suzuki H."/>
        </authorList>
    </citation>
    <scope>NUCLEOTIDE SEQUENCE [LARGE SCALE GENOMIC DNA]</scope>
    <source>
        <strain evidence="1 2">F1</strain>
    </source>
</reference>
<organism evidence="1 2">
    <name type="scientific">Holospora obtusa F1</name>
    <dbReference type="NCBI Taxonomy" id="1399147"/>
    <lineage>
        <taxon>Bacteria</taxon>
        <taxon>Pseudomonadati</taxon>
        <taxon>Pseudomonadota</taxon>
        <taxon>Alphaproteobacteria</taxon>
        <taxon>Holosporales</taxon>
        <taxon>Holosporaceae</taxon>
        <taxon>Holospora</taxon>
    </lineage>
</organism>
<gene>
    <name evidence="1" type="ORF">P618_200672</name>
</gene>
<dbReference type="OrthoDB" id="8520129at2"/>
<dbReference type="AlphaFoldDB" id="W6TEG4"/>
<sequence length="1003" mass="118159">MKLKFFLLFLFTNGQSYSVNSFQILINEKWEDPNQIKNTLEILKSEGNKINFSDLLKILEFMTKQAKNIQEVKNFFKEYFFKGSDLYKKIFEAPRDPSIVFSDKKKVFELGLEWLYELQDTSHLTSTFWSMLLLEIFKNREENEKFKNREENEKISSFSQSDENVFLKLKEENHNKFAVSMGAFFSSGGILDPGMMEKLGFKERLNALDDSNFGFLIGELCSSNQKISLNFFEDLVEKINTLHRYDFIHVISSIMKCKQTISLHGFEVLIPKINMLNEECFLRFMLDFCNSNQKISSEFFKKLNFNRDNFSNAADFFGNIICYLCNSKQEIPSEIFENLVKKINELDDFNFFYAIEELCNSKQTISSKVFEHIDFEKVNSLNDFLFCNSLYCLFRSNQKIPKIIFEKLDFERLNDIEDSKFVELISYLCHSKNERLISVFELINFQRMNALNDFEFSHVVSELCNSEQKIPLNIFQNILDVLDYSTLSYSKRLIIASYFCKMKDSLNSEILKEFYKFFFETPDYEKINRLSDSSFNIFVIGFCNYYDKKEILDKFSQLSIRLKPAILKNLIISKKILDDIDTSLLPLLKDSKNFSLQEKTKELILSVISCVEIEGFANTIFEVINAQKGLDYSKKFANLVTNYIENKKEEEDSEFNKNLKIQIFQDNPESINTLNKKNAFYDWCALRYKHEELLQEHRHFFIRLMKILCLEAENQDFCHQNKIQSAMNYLDVVYEKKTTTLAKDYENLILQTIKNNSIKKLKVYLMQRLPFYFERKTDINRSCAKFIDIKQDSKVRNSVDEEKKIKKLNKKNGVLRLRDFCKALDWGVCGYDLFRGYGYTQSSVSEFFEKHTVPYPGQFDPNQVNGETLNQGYEQLATDLFNIVFKDNESTIKYSNYLINDKTSFFQNLKNDLEQFFKNAYPSTDQIFTLDHTKDATYYHPGKFCLRLQEIINDGKGMTLDKHNFPDARCPHGTLLNLRLAYAEMHGNTMIGFDFEKCPKLQD</sequence>
<dbReference type="Proteomes" id="UP000019112">
    <property type="component" value="Unassembled WGS sequence"/>
</dbReference>
<keyword evidence="2" id="KW-1185">Reference proteome</keyword>
<protein>
    <submittedName>
        <fullName evidence="1">Uncharacterized protein</fullName>
    </submittedName>
</protein>
<dbReference type="RefSeq" id="WP_024161158.1">
    <property type="nucleotide sequence ID" value="NZ_AWTR02000062.1"/>
</dbReference>
<proteinExistence type="predicted"/>
<dbReference type="EMBL" id="AWTR02000062">
    <property type="protein sequence ID" value="ETZ07129.1"/>
    <property type="molecule type" value="Genomic_DNA"/>
</dbReference>
<comment type="caution">
    <text evidence="1">The sequence shown here is derived from an EMBL/GenBank/DDBJ whole genome shotgun (WGS) entry which is preliminary data.</text>
</comment>